<feature type="region of interest" description="Disordered" evidence="2">
    <location>
        <begin position="954"/>
        <end position="1032"/>
    </location>
</feature>
<feature type="compositionally biased region" description="Low complexity" evidence="2">
    <location>
        <begin position="2139"/>
        <end position="2172"/>
    </location>
</feature>
<dbReference type="InterPro" id="IPR000906">
    <property type="entry name" value="ZU5_dom"/>
</dbReference>
<dbReference type="Proteomes" id="UP000494163">
    <property type="component" value="Chromosome 3R"/>
</dbReference>
<evidence type="ECO:0000259" key="4">
    <source>
        <dbReference type="PROSITE" id="PS50106"/>
    </source>
</evidence>
<feature type="compositionally biased region" description="Pro residues" evidence="2">
    <location>
        <begin position="2186"/>
        <end position="2197"/>
    </location>
</feature>
<dbReference type="OMA" id="MEMGPPP"/>
<dbReference type="CDD" id="cd06728">
    <property type="entry name" value="PDZ2_ZO1-like_ds"/>
    <property type="match status" value="1"/>
</dbReference>
<dbReference type="FunFam" id="2.30.30.40:FF:000137">
    <property type="entry name" value="Uncharacterized protein, isoform G"/>
    <property type="match status" value="1"/>
</dbReference>
<feature type="domain" description="PDZ" evidence="4">
    <location>
        <begin position="1056"/>
        <end position="1129"/>
    </location>
</feature>
<feature type="compositionally biased region" description="Polar residues" evidence="2">
    <location>
        <begin position="2023"/>
        <end position="2032"/>
    </location>
</feature>
<feature type="compositionally biased region" description="Basic and acidic residues" evidence="2">
    <location>
        <begin position="2007"/>
        <end position="2021"/>
    </location>
</feature>
<feature type="compositionally biased region" description="Polar residues" evidence="2">
    <location>
        <begin position="2090"/>
        <end position="2103"/>
    </location>
</feature>
<feature type="region of interest" description="Disordered" evidence="2">
    <location>
        <begin position="2634"/>
        <end position="2698"/>
    </location>
</feature>
<dbReference type="InterPro" id="IPR008144">
    <property type="entry name" value="Guanylate_kin-like_dom"/>
</dbReference>
<feature type="compositionally biased region" description="Low complexity" evidence="2">
    <location>
        <begin position="1776"/>
        <end position="1791"/>
    </location>
</feature>
<dbReference type="CDD" id="cd06729">
    <property type="entry name" value="PDZ3_ZO1-like_domain"/>
    <property type="match status" value="1"/>
</dbReference>
<dbReference type="SUPFAM" id="SSF50156">
    <property type="entry name" value="PDZ domain-like"/>
    <property type="match status" value="3"/>
</dbReference>
<feature type="compositionally biased region" description="Basic and acidic residues" evidence="2">
    <location>
        <begin position="2648"/>
        <end position="2672"/>
    </location>
</feature>
<feature type="region of interest" description="Disordered" evidence="2">
    <location>
        <begin position="2506"/>
        <end position="2614"/>
    </location>
</feature>
<evidence type="ECO:0000313" key="6">
    <source>
        <dbReference type="EMBL" id="ALC45856.1"/>
    </source>
</evidence>
<dbReference type="InterPro" id="IPR008145">
    <property type="entry name" value="GK/Ca_channel_bsu"/>
</dbReference>
<dbReference type="InterPro" id="IPR036034">
    <property type="entry name" value="PDZ_sf"/>
</dbReference>
<dbReference type="GO" id="GO:0045216">
    <property type="term" value="P:cell-cell junction organization"/>
    <property type="evidence" value="ECO:0007669"/>
    <property type="project" value="TreeGrafter"/>
</dbReference>
<keyword evidence="7" id="KW-1185">Reference proteome</keyword>
<dbReference type="Gene3D" id="3.40.50.300">
    <property type="entry name" value="P-loop containing nucleotide triphosphate hydrolases"/>
    <property type="match status" value="1"/>
</dbReference>
<dbReference type="CDD" id="cd11859">
    <property type="entry name" value="SH3_ZO"/>
    <property type="match status" value="1"/>
</dbReference>
<dbReference type="InterPro" id="IPR001478">
    <property type="entry name" value="PDZ"/>
</dbReference>
<feature type="compositionally biased region" description="Low complexity" evidence="2">
    <location>
        <begin position="269"/>
        <end position="283"/>
    </location>
</feature>
<dbReference type="GO" id="GO:0150105">
    <property type="term" value="P:protein localization to cell-cell junction"/>
    <property type="evidence" value="ECO:0007669"/>
    <property type="project" value="TreeGrafter"/>
</dbReference>
<dbReference type="PROSITE" id="PS50052">
    <property type="entry name" value="GUANYLATE_KINASE_2"/>
    <property type="match status" value="1"/>
</dbReference>
<feature type="region of interest" description="Disordered" evidence="2">
    <location>
        <begin position="1961"/>
        <end position="2036"/>
    </location>
</feature>
<dbReference type="InterPro" id="IPR027417">
    <property type="entry name" value="P-loop_NTPase"/>
</dbReference>
<gene>
    <name evidence="6" type="ORF">Dbus_chr3Rg606</name>
</gene>
<evidence type="ECO:0000256" key="2">
    <source>
        <dbReference type="SAM" id="MobiDB-lite"/>
    </source>
</evidence>
<dbReference type="CDD" id="cd06727">
    <property type="entry name" value="PDZ1_ZO1-like"/>
    <property type="match status" value="1"/>
</dbReference>
<dbReference type="PANTHER" id="PTHR13865:SF28">
    <property type="entry name" value="POLYCHAETOID, ISOFORM O"/>
    <property type="match status" value="1"/>
</dbReference>
<feature type="compositionally biased region" description="Basic and acidic residues" evidence="2">
    <location>
        <begin position="2589"/>
        <end position="2614"/>
    </location>
</feature>
<feature type="region of interest" description="Disordered" evidence="2">
    <location>
        <begin position="2049"/>
        <end position="2209"/>
    </location>
</feature>
<feature type="region of interest" description="Disordered" evidence="2">
    <location>
        <begin position="1776"/>
        <end position="1833"/>
    </location>
</feature>
<feature type="region of interest" description="Disordered" evidence="2">
    <location>
        <begin position="780"/>
        <end position="800"/>
    </location>
</feature>
<dbReference type="EMBL" id="CP012526">
    <property type="protein sequence ID" value="ALC45856.1"/>
    <property type="molecule type" value="Genomic_DNA"/>
</dbReference>
<dbReference type="PANTHER" id="PTHR13865">
    <property type="entry name" value="TIGHT JUNCTION PROTEIN"/>
    <property type="match status" value="1"/>
</dbReference>
<feature type="compositionally biased region" description="Low complexity" evidence="2">
    <location>
        <begin position="588"/>
        <end position="599"/>
    </location>
</feature>
<dbReference type="SMART" id="SM00072">
    <property type="entry name" value="GuKc"/>
    <property type="match status" value="1"/>
</dbReference>
<evidence type="ECO:0000259" key="5">
    <source>
        <dbReference type="PROSITE" id="PS51145"/>
    </source>
</evidence>
<dbReference type="FunFam" id="2.30.42.10:FF:000138">
    <property type="entry name" value="Uncharacterized protein, isoform C"/>
    <property type="match status" value="1"/>
</dbReference>
<dbReference type="GO" id="GO:0050839">
    <property type="term" value="F:cell adhesion molecule binding"/>
    <property type="evidence" value="ECO:0007669"/>
    <property type="project" value="TreeGrafter"/>
</dbReference>
<reference evidence="6 7" key="1">
    <citation type="submission" date="2015-08" db="EMBL/GenBank/DDBJ databases">
        <title>Ancestral chromatin configuration constrains chromatin evolution on differentiating sex chromosomes in Drosophila.</title>
        <authorList>
            <person name="Zhou Q."/>
            <person name="Bachtrog D."/>
        </authorList>
    </citation>
    <scope>NUCLEOTIDE SEQUENCE [LARGE SCALE GENOMIC DNA]</scope>
    <source>
        <tissue evidence="6">Whole larvae</tissue>
    </source>
</reference>
<dbReference type="FunFam" id="2.30.42.10:FF:000029">
    <property type="entry name" value="tight junction protein ZO-1 isoform X1"/>
    <property type="match status" value="1"/>
</dbReference>
<dbReference type="Gene3D" id="2.30.30.40">
    <property type="entry name" value="SH3 Domains"/>
    <property type="match status" value="1"/>
</dbReference>
<dbReference type="Pfam" id="PF00625">
    <property type="entry name" value="Guanylate_kin"/>
    <property type="match status" value="1"/>
</dbReference>
<feature type="region of interest" description="Disordered" evidence="2">
    <location>
        <begin position="1918"/>
        <end position="1947"/>
    </location>
</feature>
<feature type="region of interest" description="Disordered" evidence="2">
    <location>
        <begin position="110"/>
        <end position="131"/>
    </location>
</feature>
<dbReference type="Gene3D" id="2.30.42.10">
    <property type="match status" value="3"/>
</dbReference>
<feature type="compositionally biased region" description="Polar residues" evidence="2">
    <location>
        <begin position="1994"/>
        <end position="2004"/>
    </location>
</feature>
<feature type="region of interest" description="Disordered" evidence="2">
    <location>
        <begin position="578"/>
        <end position="618"/>
    </location>
</feature>
<name>A0A0M5JC68_DROBS</name>
<dbReference type="Pfam" id="PF00791">
    <property type="entry name" value="ZU5"/>
    <property type="match status" value="1"/>
</dbReference>
<dbReference type="Gene3D" id="2.60.220.30">
    <property type="match status" value="1"/>
</dbReference>
<feature type="compositionally biased region" description="Polar residues" evidence="2">
    <location>
        <begin position="2688"/>
        <end position="2698"/>
    </location>
</feature>
<dbReference type="STRING" id="30019.A0A0M5JC68"/>
<feature type="compositionally biased region" description="Basic and acidic residues" evidence="2">
    <location>
        <begin position="2198"/>
        <end position="2209"/>
    </location>
</feature>
<feature type="compositionally biased region" description="Basic and acidic residues" evidence="2">
    <location>
        <begin position="2545"/>
        <end position="2555"/>
    </location>
</feature>
<dbReference type="PROSITE" id="PS51145">
    <property type="entry name" value="ZU5"/>
    <property type="match status" value="1"/>
</dbReference>
<evidence type="ECO:0000313" key="7">
    <source>
        <dbReference type="Proteomes" id="UP000494163"/>
    </source>
</evidence>
<evidence type="ECO:0000256" key="1">
    <source>
        <dbReference type="ARBA" id="ARBA00022443"/>
    </source>
</evidence>
<feature type="region of interest" description="Disordered" evidence="2">
    <location>
        <begin position="2251"/>
        <end position="2326"/>
    </location>
</feature>
<dbReference type="SUPFAM" id="SSF50044">
    <property type="entry name" value="SH3-domain"/>
    <property type="match status" value="1"/>
</dbReference>
<dbReference type="Pfam" id="PF07653">
    <property type="entry name" value="SH3_2"/>
    <property type="match status" value="1"/>
</dbReference>
<feature type="compositionally biased region" description="Polar residues" evidence="2">
    <location>
        <begin position="954"/>
        <end position="976"/>
    </location>
</feature>
<feature type="domain" description="PDZ" evidence="4">
    <location>
        <begin position="658"/>
        <end position="745"/>
    </location>
</feature>
<keyword evidence="1" id="KW-0728">SH3 domain</keyword>
<protein>
    <submittedName>
        <fullName evidence="6">Pyd</fullName>
    </submittedName>
</protein>
<feature type="domain" description="Guanylate kinase-like" evidence="3">
    <location>
        <begin position="1322"/>
        <end position="1423"/>
    </location>
</feature>
<feature type="compositionally biased region" description="Polar residues" evidence="2">
    <location>
        <begin position="1819"/>
        <end position="1833"/>
    </location>
</feature>
<dbReference type="InterPro" id="IPR001452">
    <property type="entry name" value="SH3_domain"/>
</dbReference>
<dbReference type="PROSITE" id="PS50106">
    <property type="entry name" value="PDZ"/>
    <property type="match status" value="3"/>
</dbReference>
<dbReference type="SMART" id="SM00218">
    <property type="entry name" value="ZU5"/>
    <property type="match status" value="1"/>
</dbReference>
<feature type="domain" description="PDZ" evidence="4">
    <location>
        <begin position="822"/>
        <end position="904"/>
    </location>
</feature>
<feature type="compositionally biased region" description="Polar residues" evidence="2">
    <location>
        <begin position="2049"/>
        <end position="2061"/>
    </location>
</feature>
<sequence length="2992" mass="328488">MTREEEEEVRLLLSRHQERIMLDLGSTDLLAVLVKNSVLSQSEEDMLLKAAASAAVGVEPGSAPSSVGALTKRKLSAVVSSGSNSGGSSSGGSASVSGVGGEYSSSLAGSSRSASVNGDHAQSDNRSLTPSVGVGVAETLNDAEILRLQCNNLIDIIAKSGFEKFKQFCYAIECECPQLIEDLINDRLKSDAANSELSPGEAKIQKEIETIDYIDKETENDRNRRAVSYGGSISPPHCATIPRAAPRRVALMKEPPPPPPPKPQLASKASLQSTDSSSHASSSIIASKYPQSEYNLIQKIDSNSTLTAPAQYQPQNFYANTGTISSSTNGAGGGGYSSLLCHASSAAAAASPQAVRKRDKLLHRFSDAATLGRKLKKKKNTNRTCRSMTEAIEMLADPVIEDEFFSCKRSFSYSAKVGNNFFLNCSAVFFKRTLNAMKSSTRRRSFKTKIQNPKSNLYNPLVRYRPTAYVRNGIIGGGAGPGKQGIYQIDDRVYTTSKMFLRDGYMYPRQPGQTMDPRFPLELHEFPQQLGATGLQLVSTPKVHIAGEYLEQEQPTAGRRAAAAVDINLANQVYWLGKQHTRSRSRSRSNSLGNKSLSSCMGNGHTAEQQPKPKERPYIRNVDDLLQALGKRDVNSADGQQQRRRFKKGDRTTWEYHTVSVTRVPGYGFGIAVSGGRDNPHFANGDPSIAVSDVLKGGPAEDRLQVNDRIITVNGVSLENVEYATAVQVLRDSGNTVTLVVKRRVPLNVANTNPAQHQHSHSMSSVGMGLSNGMSNGTGLAGSQAPSAVMSSMSQPNSLNSSLVQQNGSGVGLGSHMGQPIKVTMTKNSKKDDYGIVLGCRLFVKEISSKAREQLTANGYSLQEGDVITRIHNTNCGDSMSLKEAKKIIDGCKERLNLVVLRDITNQSALVNQLNNSTHLQQSNAQLYASHQAQVSSCSNNLDDAYLPGGASYSSQNLYVQPPTRTSNGPSVNGNGLNDEKSNLTPRGRSRGPLMDGVSLQQLDRPVSPTNGARARVDEPPRPPPPRAAQEDFYSSRRQLYEERQSAEPRFISFQKEGSVGIRLTGGNEAGIFVTAVQPGSPASLQGLMPGDKILKVNDMDMHGVTREEAVLFLLSLQDRIDLIVQYCKEEYDEVVTNQRGDSFHIKTHFHCDNPSKGEMAFKAGDVFRVIDTLHNGVVGSWQVLKIGRGHQEMQRGVIPNKSRAEELATAQFNATKKEMNANESRGNFFRRRRSTHRRSKSLSRENWDDVVFSDSISKFPAYERVVLRHPGFVRPLVLFGPVSDLAREKLAKDYPDKFCTPLQQDDDKSSAVNGAGKCRIVRLSHIRDIMDRGKHALLDITPNAVDRLNYAQFYPVVIFLKTDSKHVIKQLRHGLPKAAHKSSKKLLEQCQKLERVWSHIFSTQIVLNDEDAWYRKLRDAIDLQQSGAVWMSESKPCQLACCRPTSISVPRLRRNSFTLAPPPRPAPISLEQAHCRKAYAMPPVLKPATSMPGSNGQCLHSNDSSDSIIDDISAQYRSSQPNLLRSTGYRGTGACLARRTGGVIEQRSTPYYYHELLQKNVFDSSLNLLQDKAKNNNLKLEAAATPTAKPRSANKLGFNSFASTNDLLANGNSSAGSAGTLIDDEGGFAAARTLNLAFNNLSHQIANLSNNKNNNNNIADSNNNPLESLSDDFLFPMTTSRLSYASSPESDLELSPGPSASLSLGNLPQLVKASSDPSIATNQDNLDRDRDIIGEGLPPPYTVPYEQHGVSNGMRHATHDASKYAIYGSNVGQQQQTQQSTLEAATAAQQRPQSLYGINAPDLPPRIDRQSKPGDLPLNTSGSSSRNGTLGRSAQERLFGKPLLQDEVQAEYVTRAALTGDTMERQHASLDRQARLNAAQHKSNGAAVPAAAVAAAASTYDSVSSYDSYNNGQLTMQSLGRLGPNAPDDLKSVPNASARPLPPVAAPHDYARNAAAHEHRNYAPGNDLNRQSSPGRPLYHDMNASRNIDPRNGTPQRPSNLGLDSSPRKPLVETKTDYGKYSRNNSVTQADYSKLPKHPQALVQPANMVNGSATPSSNGSGPFKPVPPPKPKNYRPPAQSGGSSGSGGTTPWENGDSGSPRSPNGFYYPPTPSHHHYGQQTPVPGSPHQAQPNYGTSNGNYGQAPQQQQQQPQQQQYAPNAGYNGNSHHYNGGSGTGPYIAPHRGMPPPIGNLPPHTPERHALDLAGSREQRGSAFELYRKPQIGATAGHHHNMSEMEPYDARYEDYYARPQPHPHYATQMQRSRSAPRYPNERAPASQDPNYYTHYEQRRYHQSQRAPYEQYYDEQGRELAPPPPLPPHKKKKSMLKSPLTALKNALLKSTRPLRRMNSMVEPERKPKGLRRQQSMLERGVQRPYYPDEYPGYATSVNERQQDIYYDPYAPQQQQLMNSTYQNLESEDIYGNIATVPRQQPEYGYEQYDLYANRASIDLERRQAEAAQQAVRHGRRIVRRHSTTTADRAAPLNRRHMPQQYEQQQQDIYQTRQGAYMQAEQRRAPSSEVMARRRFYPGAANEQSDELEPMYQSRREMQREMQRNHLYQSKQEMQQRIVQGKRDMERELSAQSSSQSERSDDRSERSNSDNYQSRRESTRSQLREQIYQTRREALDSMAEPIYVSKRDMGRPAPIYETREESILQSRENETDEKKEKECKTEQVQVEINAQPEEQPDSTLSRSDLQKSSDTVIENIAAAPLVQSEFADESADSSAEHSELPTAIETNALNNALLANETSNVSDEVFEQQDKLSALPKVEAAAPAASPRASRAPFHISNILKRTAPPPSAPISDSCTSIETQYVSQASLPVGPPNATSTPFSSNMSLPIAGPVPAAAAAAFPKLPAEPCTTRGCFDASGGTLADKLWHVSLEIPPGAIPAGVRQEIYFTVSDPRMGQAVGGPPLDMENGETMLSPLVMCGPQGLEFLVPVTLNIPHCAGRTASLGLALKATDSEKNLHTEWDNIDLPSNAAAHTVSVKVDHF</sequence>
<dbReference type="SMART" id="SM00228">
    <property type="entry name" value="PDZ"/>
    <property type="match status" value="3"/>
</dbReference>
<dbReference type="Pfam" id="PF00595">
    <property type="entry name" value="PDZ"/>
    <property type="match status" value="2"/>
</dbReference>
<dbReference type="InterPro" id="IPR036028">
    <property type="entry name" value="SH3-like_dom_sf"/>
</dbReference>
<feature type="compositionally biased region" description="Pro residues" evidence="2">
    <location>
        <begin position="254"/>
        <end position="263"/>
    </location>
</feature>
<dbReference type="GO" id="GO:0005923">
    <property type="term" value="C:bicellular tight junction"/>
    <property type="evidence" value="ECO:0007669"/>
    <property type="project" value="TreeGrafter"/>
</dbReference>
<accession>A0A0M5JC68</accession>
<feature type="compositionally biased region" description="Polar residues" evidence="2">
    <location>
        <begin position="2119"/>
        <end position="2138"/>
    </location>
</feature>
<dbReference type="OrthoDB" id="418634at2759"/>
<feature type="compositionally biased region" description="Polar residues" evidence="2">
    <location>
        <begin position="2557"/>
        <end position="2569"/>
    </location>
</feature>
<feature type="region of interest" description="Disordered" evidence="2">
    <location>
        <begin position="250"/>
        <end position="283"/>
    </location>
</feature>
<feature type="domain" description="ZU5" evidence="5">
    <location>
        <begin position="2859"/>
        <end position="2992"/>
    </location>
</feature>
<evidence type="ECO:0000259" key="3">
    <source>
        <dbReference type="PROSITE" id="PS50052"/>
    </source>
</evidence>
<dbReference type="GO" id="GO:0098609">
    <property type="term" value="P:cell-cell adhesion"/>
    <property type="evidence" value="ECO:0007669"/>
    <property type="project" value="TreeGrafter"/>
</dbReference>
<organism evidence="6 7">
    <name type="scientific">Drosophila busckii</name>
    <name type="common">Fruit fly</name>
    <dbReference type="NCBI Taxonomy" id="30019"/>
    <lineage>
        <taxon>Eukaryota</taxon>
        <taxon>Metazoa</taxon>
        <taxon>Ecdysozoa</taxon>
        <taxon>Arthropoda</taxon>
        <taxon>Hexapoda</taxon>
        <taxon>Insecta</taxon>
        <taxon>Pterygota</taxon>
        <taxon>Neoptera</taxon>
        <taxon>Endopterygota</taxon>
        <taxon>Diptera</taxon>
        <taxon>Brachycera</taxon>
        <taxon>Muscomorpha</taxon>
        <taxon>Ephydroidea</taxon>
        <taxon>Drosophilidae</taxon>
        <taxon>Drosophila</taxon>
    </lineage>
</organism>
<dbReference type="SUPFAM" id="SSF52540">
    <property type="entry name" value="P-loop containing nucleoside triphosphate hydrolases"/>
    <property type="match status" value="1"/>
</dbReference>
<feature type="compositionally biased region" description="Low complexity" evidence="2">
    <location>
        <begin position="790"/>
        <end position="800"/>
    </location>
</feature>
<dbReference type="GO" id="GO:0005886">
    <property type="term" value="C:plasma membrane"/>
    <property type="evidence" value="ECO:0007669"/>
    <property type="project" value="TreeGrafter"/>
</dbReference>
<proteinExistence type="predicted"/>
<dbReference type="SMR" id="A0A0M5JC68"/>